<keyword evidence="4 7" id="KW-0812">Transmembrane</keyword>
<comment type="pathway">
    <text evidence="2">Secondary metabolite biosynthesis.</text>
</comment>
<dbReference type="InterPro" id="IPR039020">
    <property type="entry name" value="PaxB-like"/>
</dbReference>
<comment type="similarity">
    <text evidence="3">Belongs to the paxB family.</text>
</comment>
<evidence type="ECO:0000256" key="7">
    <source>
        <dbReference type="SAM" id="Phobius"/>
    </source>
</evidence>
<gene>
    <name evidence="8" type="ORF">B0H63DRAFT_394371</name>
</gene>
<keyword evidence="9" id="KW-1185">Reference proteome</keyword>
<reference evidence="8" key="1">
    <citation type="journal article" date="2023" name="Mol. Phylogenet. Evol.">
        <title>Genome-scale phylogeny and comparative genomics of the fungal order Sordariales.</title>
        <authorList>
            <person name="Hensen N."/>
            <person name="Bonometti L."/>
            <person name="Westerberg I."/>
            <person name="Brannstrom I.O."/>
            <person name="Guillou S."/>
            <person name="Cros-Aarteil S."/>
            <person name="Calhoun S."/>
            <person name="Haridas S."/>
            <person name="Kuo A."/>
            <person name="Mondo S."/>
            <person name="Pangilinan J."/>
            <person name="Riley R."/>
            <person name="LaButti K."/>
            <person name="Andreopoulos B."/>
            <person name="Lipzen A."/>
            <person name="Chen C."/>
            <person name="Yan M."/>
            <person name="Daum C."/>
            <person name="Ng V."/>
            <person name="Clum A."/>
            <person name="Steindorff A."/>
            <person name="Ohm R.A."/>
            <person name="Martin F."/>
            <person name="Silar P."/>
            <person name="Natvig D.O."/>
            <person name="Lalanne C."/>
            <person name="Gautier V."/>
            <person name="Ament-Velasquez S.L."/>
            <person name="Kruys A."/>
            <person name="Hutchinson M.I."/>
            <person name="Powell A.J."/>
            <person name="Barry K."/>
            <person name="Miller A.N."/>
            <person name="Grigoriev I.V."/>
            <person name="Debuchy R."/>
            <person name="Gladieux P."/>
            <person name="Hiltunen Thoren M."/>
            <person name="Johannesson H."/>
        </authorList>
    </citation>
    <scope>NUCLEOTIDE SEQUENCE</scope>
    <source>
        <strain evidence="8">CBS 232.78</strain>
    </source>
</reference>
<sequence>MGSSDVPPDHCPSWLIPVHMACLGVGLVLWDATYILMTRRALVTKSYSMPLLALVINVSWELVYLFYVVEAAIETVGFAFWLLLDVGLIYTTLRFAPLDWKNSSPLVGRNMPMILALMTAIGCLGHYTFAAWWLAEPGMGSGDKAGKWHRGQEGFDTTELAFWSAAASQVAVSAGSVAMLVVRGHSGGTGYVIWLCRSVGSFVGLVGCNLLMYWYWPEAHGFIVNPFAVFLWGTATVCDIAYPFLLWQVRRSERVLSDGSLVRGGINAAAPRSRKKKGL</sequence>
<evidence type="ECO:0000256" key="5">
    <source>
        <dbReference type="ARBA" id="ARBA00022989"/>
    </source>
</evidence>
<accession>A0AAE0U0G7</accession>
<dbReference type="Pfam" id="PF25129">
    <property type="entry name" value="Pyr4-TMTC"/>
    <property type="match status" value="1"/>
</dbReference>
<dbReference type="EMBL" id="JAULSW010000004">
    <property type="protein sequence ID" value="KAK3386064.1"/>
    <property type="molecule type" value="Genomic_DNA"/>
</dbReference>
<feature type="transmembrane region" description="Helical" evidence="7">
    <location>
        <begin position="114"/>
        <end position="135"/>
    </location>
</feature>
<evidence type="ECO:0000256" key="2">
    <source>
        <dbReference type="ARBA" id="ARBA00005179"/>
    </source>
</evidence>
<feature type="transmembrane region" description="Helical" evidence="7">
    <location>
        <begin position="160"/>
        <end position="182"/>
    </location>
</feature>
<name>A0AAE0U0G7_9PEZI</name>
<evidence type="ECO:0000256" key="4">
    <source>
        <dbReference type="ARBA" id="ARBA00022692"/>
    </source>
</evidence>
<keyword evidence="5 7" id="KW-1133">Transmembrane helix</keyword>
<dbReference type="AlphaFoldDB" id="A0AAE0U0G7"/>
<keyword evidence="6 7" id="KW-0472">Membrane</keyword>
<evidence type="ECO:0000313" key="9">
    <source>
        <dbReference type="Proteomes" id="UP001285441"/>
    </source>
</evidence>
<evidence type="ECO:0000256" key="3">
    <source>
        <dbReference type="ARBA" id="ARBA00006757"/>
    </source>
</evidence>
<organism evidence="8 9">
    <name type="scientific">Podospora didyma</name>
    <dbReference type="NCBI Taxonomy" id="330526"/>
    <lineage>
        <taxon>Eukaryota</taxon>
        <taxon>Fungi</taxon>
        <taxon>Dikarya</taxon>
        <taxon>Ascomycota</taxon>
        <taxon>Pezizomycotina</taxon>
        <taxon>Sordariomycetes</taxon>
        <taxon>Sordariomycetidae</taxon>
        <taxon>Sordariales</taxon>
        <taxon>Podosporaceae</taxon>
        <taxon>Podospora</taxon>
    </lineage>
</organism>
<feature type="transmembrane region" description="Helical" evidence="7">
    <location>
        <begin position="14"/>
        <end position="37"/>
    </location>
</feature>
<evidence type="ECO:0000256" key="6">
    <source>
        <dbReference type="ARBA" id="ARBA00023136"/>
    </source>
</evidence>
<dbReference type="Proteomes" id="UP001285441">
    <property type="component" value="Unassembled WGS sequence"/>
</dbReference>
<feature type="transmembrane region" description="Helical" evidence="7">
    <location>
        <begin position="222"/>
        <end position="247"/>
    </location>
</feature>
<proteinExistence type="inferred from homology"/>
<evidence type="ECO:0008006" key="10">
    <source>
        <dbReference type="Google" id="ProtNLM"/>
    </source>
</evidence>
<comment type="caution">
    <text evidence="8">The sequence shown here is derived from an EMBL/GenBank/DDBJ whole genome shotgun (WGS) entry which is preliminary data.</text>
</comment>
<comment type="subcellular location">
    <subcellularLocation>
        <location evidence="1">Membrane</location>
        <topology evidence="1">Multi-pass membrane protein</topology>
    </subcellularLocation>
</comment>
<reference evidence="8" key="2">
    <citation type="submission" date="2023-06" db="EMBL/GenBank/DDBJ databases">
        <authorList>
            <consortium name="Lawrence Berkeley National Laboratory"/>
            <person name="Haridas S."/>
            <person name="Hensen N."/>
            <person name="Bonometti L."/>
            <person name="Westerberg I."/>
            <person name="Brannstrom I.O."/>
            <person name="Guillou S."/>
            <person name="Cros-Aarteil S."/>
            <person name="Calhoun S."/>
            <person name="Kuo A."/>
            <person name="Mondo S."/>
            <person name="Pangilinan J."/>
            <person name="Riley R."/>
            <person name="LaButti K."/>
            <person name="Andreopoulos B."/>
            <person name="Lipzen A."/>
            <person name="Chen C."/>
            <person name="Yanf M."/>
            <person name="Daum C."/>
            <person name="Ng V."/>
            <person name="Clum A."/>
            <person name="Steindorff A."/>
            <person name="Ohm R."/>
            <person name="Martin F."/>
            <person name="Silar P."/>
            <person name="Natvig D."/>
            <person name="Lalanne C."/>
            <person name="Gautier V."/>
            <person name="Ament-velasquez S.L."/>
            <person name="Kruys A."/>
            <person name="Hutchinson M.I."/>
            <person name="Powell A.J."/>
            <person name="Barry K."/>
            <person name="Miller A.N."/>
            <person name="Grigoriev I.V."/>
            <person name="Debuchy R."/>
            <person name="Gladieux P."/>
            <person name="Thoren M.H."/>
            <person name="Johannesson H."/>
        </authorList>
    </citation>
    <scope>NUCLEOTIDE SEQUENCE</scope>
    <source>
        <strain evidence="8">CBS 232.78</strain>
    </source>
</reference>
<evidence type="ECO:0000313" key="8">
    <source>
        <dbReference type="EMBL" id="KAK3386064.1"/>
    </source>
</evidence>
<feature type="transmembrane region" description="Helical" evidence="7">
    <location>
        <begin position="49"/>
        <end position="69"/>
    </location>
</feature>
<feature type="transmembrane region" description="Helical" evidence="7">
    <location>
        <begin position="75"/>
        <end position="93"/>
    </location>
</feature>
<protein>
    <recommendedName>
        <fullName evidence="10">Terpene cyclase</fullName>
    </recommendedName>
</protein>
<feature type="transmembrane region" description="Helical" evidence="7">
    <location>
        <begin position="194"/>
        <end position="216"/>
    </location>
</feature>
<dbReference type="PANTHER" id="PTHR42038">
    <property type="match status" value="1"/>
</dbReference>
<dbReference type="GO" id="GO:0016020">
    <property type="term" value="C:membrane"/>
    <property type="evidence" value="ECO:0007669"/>
    <property type="project" value="UniProtKB-SubCell"/>
</dbReference>
<dbReference type="GO" id="GO:0016829">
    <property type="term" value="F:lyase activity"/>
    <property type="evidence" value="ECO:0007669"/>
    <property type="project" value="InterPro"/>
</dbReference>
<dbReference type="PANTHER" id="PTHR42038:SF2">
    <property type="entry name" value="TERPENE CYCLASE AUSL"/>
    <property type="match status" value="1"/>
</dbReference>
<evidence type="ECO:0000256" key="1">
    <source>
        <dbReference type="ARBA" id="ARBA00004141"/>
    </source>
</evidence>